<evidence type="ECO:0000259" key="7">
    <source>
        <dbReference type="Pfam" id="PF01171"/>
    </source>
</evidence>
<dbReference type="GO" id="GO:0005737">
    <property type="term" value="C:cytoplasm"/>
    <property type="evidence" value="ECO:0007669"/>
    <property type="project" value="UniProtKB-SubCell"/>
</dbReference>
<evidence type="ECO:0000256" key="2">
    <source>
        <dbReference type="ARBA" id="ARBA00022694"/>
    </source>
</evidence>
<keyword evidence="9" id="KW-1185">Reference proteome</keyword>
<evidence type="ECO:0000313" key="9">
    <source>
        <dbReference type="Proteomes" id="UP000248916"/>
    </source>
</evidence>
<comment type="similarity">
    <text evidence="6">Belongs to the tRNA(Ile)-lysidine synthase family.</text>
</comment>
<name>A0A2W7NNG9_9RHOB</name>
<comment type="caution">
    <text evidence="8">The sequence shown here is derived from an EMBL/GenBank/DDBJ whole genome shotgun (WGS) entry which is preliminary data.</text>
</comment>
<keyword evidence="3 6" id="KW-0547">Nucleotide-binding</keyword>
<dbReference type="RefSeq" id="WP_111535349.1">
    <property type="nucleotide sequence ID" value="NZ_QKZL01000001.1"/>
</dbReference>
<evidence type="ECO:0000256" key="6">
    <source>
        <dbReference type="HAMAP-Rule" id="MF_01161"/>
    </source>
</evidence>
<keyword evidence="4 6" id="KW-0067">ATP-binding</keyword>
<proteinExistence type="inferred from homology"/>
<evidence type="ECO:0000313" key="8">
    <source>
        <dbReference type="EMBL" id="PZX19667.1"/>
    </source>
</evidence>
<evidence type="ECO:0000256" key="3">
    <source>
        <dbReference type="ARBA" id="ARBA00022741"/>
    </source>
</evidence>
<evidence type="ECO:0000256" key="1">
    <source>
        <dbReference type="ARBA" id="ARBA00022598"/>
    </source>
</evidence>
<dbReference type="Gene3D" id="3.40.50.620">
    <property type="entry name" value="HUPs"/>
    <property type="match status" value="1"/>
</dbReference>
<dbReference type="NCBIfam" id="TIGR02432">
    <property type="entry name" value="lysidine_TilS_N"/>
    <property type="match status" value="1"/>
</dbReference>
<dbReference type="GO" id="GO:0006400">
    <property type="term" value="P:tRNA modification"/>
    <property type="evidence" value="ECO:0007669"/>
    <property type="project" value="UniProtKB-UniRule"/>
</dbReference>
<dbReference type="GO" id="GO:0005524">
    <property type="term" value="F:ATP binding"/>
    <property type="evidence" value="ECO:0007669"/>
    <property type="project" value="UniProtKB-UniRule"/>
</dbReference>
<dbReference type="EC" id="6.3.4.19" evidence="6"/>
<dbReference type="InterPro" id="IPR012094">
    <property type="entry name" value="tRNA_Ile_lys_synt"/>
</dbReference>
<reference evidence="8 9" key="1">
    <citation type="submission" date="2018-06" db="EMBL/GenBank/DDBJ databases">
        <title>Genomic Encyclopedia of Archaeal and Bacterial Type Strains, Phase II (KMG-II): from individual species to whole genera.</title>
        <authorList>
            <person name="Goeker M."/>
        </authorList>
    </citation>
    <scope>NUCLEOTIDE SEQUENCE [LARGE SCALE GENOMIC DNA]</scope>
    <source>
        <strain evidence="8 9">DSM 22009</strain>
    </source>
</reference>
<keyword evidence="1 6" id="KW-0436">Ligase</keyword>
<evidence type="ECO:0000256" key="5">
    <source>
        <dbReference type="ARBA" id="ARBA00048539"/>
    </source>
</evidence>
<comment type="function">
    <text evidence="6">Ligates lysine onto the cytidine present at position 34 of the AUA codon-specific tRNA(Ile) that contains the anticodon CAU, in an ATP-dependent manner. Cytidine is converted to lysidine, thus changing the amino acid specificity of the tRNA from methionine to isoleucine.</text>
</comment>
<evidence type="ECO:0000256" key="4">
    <source>
        <dbReference type="ARBA" id="ARBA00022840"/>
    </source>
</evidence>
<dbReference type="AlphaFoldDB" id="A0A2W7NNG9"/>
<dbReference type="HAMAP" id="MF_01161">
    <property type="entry name" value="tRNA_Ile_lys_synt"/>
    <property type="match status" value="1"/>
</dbReference>
<comment type="subcellular location">
    <subcellularLocation>
        <location evidence="6">Cytoplasm</location>
    </subcellularLocation>
</comment>
<dbReference type="GO" id="GO:0032267">
    <property type="term" value="F:tRNA(Ile)-lysidine synthase activity"/>
    <property type="evidence" value="ECO:0007669"/>
    <property type="project" value="UniProtKB-EC"/>
</dbReference>
<dbReference type="EMBL" id="QKZL01000001">
    <property type="protein sequence ID" value="PZX19667.1"/>
    <property type="molecule type" value="Genomic_DNA"/>
</dbReference>
<dbReference type="InterPro" id="IPR012795">
    <property type="entry name" value="tRNA_Ile_lys_synt_N"/>
</dbReference>
<sequence length="421" mass="45325">MTKAAPIGEAQLLSTLASEIPDDAGKIGVAVSGGGDSLALLLLAARHGRAAGLHVEAITVDHGLRAGAAQEAERVARLCLELAVPHAIRRWSRPEGPGNLQAQARIARYDLISGWAVERGVTHVLLGHTADDQAETFLMRLGRRAGVDGLARMSGRFAHGGAVFLRPLLDATRADLRRFLQERGVEWCDDPSNEDPRFDRVRARRALAALADLGLDAAALTAVAAHMATARDALEQVTCDAAHEIVVQEHGDLLIRRDRFREIPPEIARRLCQAALRWVGGASYPPRFRPLSEVIRVLGSGGSISLAGCLVRSGPGNFARVMREFDAVRHMVVSAGSLWDGRWNIDGPPVPGTTIRPLGEEGVRQLPDEATNLRPRQALLADPGLWRDDQLIAAPLAGYGTGFEARLVGDRARFLSTLASH</sequence>
<comment type="domain">
    <text evidence="6">The N-terminal region contains the highly conserved SGGXDS motif, predicted to be a P-loop motif involved in ATP binding.</text>
</comment>
<feature type="domain" description="tRNA(Ile)-lysidine/2-thiocytidine synthase N-terminal" evidence="7">
    <location>
        <begin position="27"/>
        <end position="205"/>
    </location>
</feature>
<dbReference type="Proteomes" id="UP000248916">
    <property type="component" value="Unassembled WGS sequence"/>
</dbReference>
<keyword evidence="2 6" id="KW-0819">tRNA processing</keyword>
<dbReference type="PANTHER" id="PTHR43033:SF1">
    <property type="entry name" value="TRNA(ILE)-LYSIDINE SYNTHASE-RELATED"/>
    <property type="match status" value="1"/>
</dbReference>
<dbReference type="SUPFAM" id="SSF52402">
    <property type="entry name" value="Adenine nucleotide alpha hydrolases-like"/>
    <property type="match status" value="1"/>
</dbReference>
<dbReference type="CDD" id="cd01992">
    <property type="entry name" value="TilS_N"/>
    <property type="match status" value="1"/>
</dbReference>
<dbReference type="InterPro" id="IPR014729">
    <property type="entry name" value="Rossmann-like_a/b/a_fold"/>
</dbReference>
<accession>A0A2W7NNG9</accession>
<dbReference type="InterPro" id="IPR011063">
    <property type="entry name" value="TilS/TtcA_N"/>
</dbReference>
<dbReference type="PANTHER" id="PTHR43033">
    <property type="entry name" value="TRNA(ILE)-LYSIDINE SYNTHASE-RELATED"/>
    <property type="match status" value="1"/>
</dbReference>
<dbReference type="OrthoDB" id="9807403at2"/>
<keyword evidence="6" id="KW-0963">Cytoplasm</keyword>
<feature type="binding site" evidence="6">
    <location>
        <begin position="32"/>
        <end position="37"/>
    </location>
    <ligand>
        <name>ATP</name>
        <dbReference type="ChEBI" id="CHEBI:30616"/>
    </ligand>
</feature>
<dbReference type="Pfam" id="PF01171">
    <property type="entry name" value="ATP_bind_3"/>
    <property type="match status" value="1"/>
</dbReference>
<organism evidence="8 9">
    <name type="scientific">Palleronia aestuarii</name>
    <dbReference type="NCBI Taxonomy" id="568105"/>
    <lineage>
        <taxon>Bacteria</taxon>
        <taxon>Pseudomonadati</taxon>
        <taxon>Pseudomonadota</taxon>
        <taxon>Alphaproteobacteria</taxon>
        <taxon>Rhodobacterales</taxon>
        <taxon>Roseobacteraceae</taxon>
        <taxon>Palleronia</taxon>
    </lineage>
</organism>
<protein>
    <recommendedName>
        <fullName evidence="6">tRNA(Ile)-lysidine synthase</fullName>
        <ecNumber evidence="6">6.3.4.19</ecNumber>
    </recommendedName>
    <alternativeName>
        <fullName evidence="6">tRNA(Ile)-2-lysyl-cytidine synthase</fullName>
    </alternativeName>
    <alternativeName>
        <fullName evidence="6">tRNA(Ile)-lysidine synthetase</fullName>
    </alternativeName>
</protein>
<comment type="catalytic activity">
    <reaction evidence="5 6">
        <text>cytidine(34) in tRNA(Ile2) + L-lysine + ATP = lysidine(34) in tRNA(Ile2) + AMP + diphosphate + H(+)</text>
        <dbReference type="Rhea" id="RHEA:43744"/>
        <dbReference type="Rhea" id="RHEA-COMP:10625"/>
        <dbReference type="Rhea" id="RHEA-COMP:10670"/>
        <dbReference type="ChEBI" id="CHEBI:15378"/>
        <dbReference type="ChEBI" id="CHEBI:30616"/>
        <dbReference type="ChEBI" id="CHEBI:32551"/>
        <dbReference type="ChEBI" id="CHEBI:33019"/>
        <dbReference type="ChEBI" id="CHEBI:82748"/>
        <dbReference type="ChEBI" id="CHEBI:83665"/>
        <dbReference type="ChEBI" id="CHEBI:456215"/>
        <dbReference type="EC" id="6.3.4.19"/>
    </reaction>
</comment>
<gene>
    <name evidence="6" type="primary">tilS</name>
    <name evidence="8" type="ORF">LX81_00124</name>
</gene>